<dbReference type="EMBL" id="WJPM01000004">
    <property type="protein sequence ID" value="MRH74307.1"/>
    <property type="molecule type" value="Genomic_DNA"/>
</dbReference>
<dbReference type="Proteomes" id="UP000437931">
    <property type="component" value="Unassembled WGS sequence"/>
</dbReference>
<evidence type="ECO:0000313" key="4">
    <source>
        <dbReference type="Proteomes" id="UP000439314"/>
    </source>
</evidence>
<organism evidence="1 4">
    <name type="scientific">Xanthomonas sontii</name>
    <dbReference type="NCBI Taxonomy" id="2650745"/>
    <lineage>
        <taxon>Bacteria</taxon>
        <taxon>Pseudomonadati</taxon>
        <taxon>Pseudomonadota</taxon>
        <taxon>Gammaproteobacteria</taxon>
        <taxon>Lysobacterales</taxon>
        <taxon>Lysobacteraceae</taxon>
        <taxon>Xanthomonas</taxon>
    </lineage>
</organism>
<dbReference type="Gene3D" id="1.25.40.10">
    <property type="entry name" value="Tetratricopeptide repeat domain"/>
    <property type="match status" value="1"/>
</dbReference>
<evidence type="ECO:0000313" key="2">
    <source>
        <dbReference type="EMBL" id="MRH74307.1"/>
    </source>
</evidence>
<evidence type="ECO:0000313" key="1">
    <source>
        <dbReference type="EMBL" id="MRG99974.1"/>
    </source>
</evidence>
<reference evidence="3 4" key="1">
    <citation type="submission" date="2019-11" db="EMBL/GenBank/DDBJ databases">
        <title>First report of rice panicle blight caused by Xanthomonas sp. in Iran.</title>
        <authorList>
            <person name="Mirghasempour S.A."/>
            <person name="Huang S."/>
            <person name="Brady C.L."/>
            <person name="Studholme D.J."/>
        </authorList>
    </citation>
    <scope>NUCLEOTIDE SEQUENCE [LARGE SCALE GENOMIC DNA]</scope>
    <source>
        <strain evidence="1 4">ASD011</strain>
        <strain evidence="3">SAM114</strain>
    </source>
</reference>
<sequence>MKKYFFIVLVVAALMVGLVLSGSFQKGKRFFDLTEKKTVTQSGVELKEGVRNSGAESSAARSRSAEYLLRFESVKNKALRGDSAAQLELSRMYDRCFPVSISREKYLASIDAMAAQAGEAAAAMKATAKRIADDCALVEGGSPIPLDAQKEWLAASAASGNLAAKIRLQVRYPDEAKESVSDLVKAAVNKKNPEAIFELTDLLATQSPEVNFGPFEAVAGDETSAYAWGIVACQMGADCGAGSAVVDGYCLNGACASNYEQLVRNSLLPRGEGERLNARIEYINSVIGRK</sequence>
<comment type="caution">
    <text evidence="1">The sequence shown here is derived from an EMBL/GenBank/DDBJ whole genome shotgun (WGS) entry which is preliminary data.</text>
</comment>
<dbReference type="Proteomes" id="UP000439314">
    <property type="component" value="Unassembled WGS sequence"/>
</dbReference>
<keyword evidence="3" id="KW-1185">Reference proteome</keyword>
<gene>
    <name evidence="1" type="ORF">GIY21_06670</name>
    <name evidence="2" type="ORF">GIY22_06665</name>
</gene>
<dbReference type="AlphaFoldDB" id="A0A6N7QCM2"/>
<accession>A0A6N7QCM2</accession>
<dbReference type="InterPro" id="IPR011990">
    <property type="entry name" value="TPR-like_helical_dom_sf"/>
</dbReference>
<proteinExistence type="predicted"/>
<protein>
    <submittedName>
        <fullName evidence="1">Uncharacterized protein</fullName>
    </submittedName>
</protein>
<reference evidence="2" key="2">
    <citation type="journal article" date="2020" name="Plant Dis.">
        <title>A Grain Rot of Rice in Iran Caused by a Xanthomonas Strain Closely Related to X. sacchari.</title>
        <authorList>
            <person name="Mirghasempour S.A."/>
            <person name="Huang S."/>
            <person name="Studholme D.J."/>
            <person name="Brady C.L."/>
        </authorList>
    </citation>
    <scope>NUCLEOTIDE SEQUENCE</scope>
    <source>
        <strain evidence="2">SAM114</strain>
    </source>
</reference>
<dbReference type="EMBL" id="WJPN01000004">
    <property type="protein sequence ID" value="MRG99974.1"/>
    <property type="molecule type" value="Genomic_DNA"/>
</dbReference>
<evidence type="ECO:0000313" key="3">
    <source>
        <dbReference type="Proteomes" id="UP000437931"/>
    </source>
</evidence>
<dbReference type="RefSeq" id="WP_153751019.1">
    <property type="nucleotide sequence ID" value="NZ_WJPM01000004.1"/>
</dbReference>
<name>A0A6N7QCM2_9XANT</name>